<protein>
    <submittedName>
        <fullName evidence="2">Uncharacterized protein</fullName>
    </submittedName>
</protein>
<gene>
    <name evidence="2" type="ORF">MANES_01G015000v8</name>
</gene>
<proteinExistence type="predicted"/>
<evidence type="ECO:0000313" key="3">
    <source>
        <dbReference type="Proteomes" id="UP000091857"/>
    </source>
</evidence>
<dbReference type="EMBL" id="CM004387">
    <property type="protein sequence ID" value="OAY59228.1"/>
    <property type="molecule type" value="Genomic_DNA"/>
</dbReference>
<comment type="caution">
    <text evidence="2">The sequence shown here is derived from an EMBL/GenBank/DDBJ whole genome shotgun (WGS) entry which is preliminary data.</text>
</comment>
<dbReference type="Proteomes" id="UP000091857">
    <property type="component" value="Chromosome 1"/>
</dbReference>
<keyword evidence="3" id="KW-1185">Reference proteome</keyword>
<dbReference type="Gramene" id="Manes.01G015000.1.v8.1">
    <property type="protein sequence ID" value="Manes.01G015000.1.v8.1.CDS.1"/>
    <property type="gene ID" value="Manes.01G015000.v8.1"/>
</dbReference>
<accession>A0A2C9WI92</accession>
<dbReference type="AlphaFoldDB" id="A0A2C9WI92"/>
<evidence type="ECO:0000313" key="2">
    <source>
        <dbReference type="EMBL" id="OAY59228.1"/>
    </source>
</evidence>
<name>A0A2C9WI92_MANES</name>
<reference evidence="3" key="1">
    <citation type="journal article" date="2016" name="Nat. Biotechnol.">
        <title>Sequencing wild and cultivated cassava and related species reveals extensive interspecific hybridization and genetic diversity.</title>
        <authorList>
            <person name="Bredeson J.V."/>
            <person name="Lyons J.B."/>
            <person name="Prochnik S.E."/>
            <person name="Wu G.A."/>
            <person name="Ha C.M."/>
            <person name="Edsinger-Gonzales E."/>
            <person name="Grimwood J."/>
            <person name="Schmutz J."/>
            <person name="Rabbi I.Y."/>
            <person name="Egesi C."/>
            <person name="Nauluvula P."/>
            <person name="Lebot V."/>
            <person name="Ndunguru J."/>
            <person name="Mkamilo G."/>
            <person name="Bart R.S."/>
            <person name="Setter T.L."/>
            <person name="Gleadow R.M."/>
            <person name="Kulakow P."/>
            <person name="Ferguson M.E."/>
            <person name="Rounsley S."/>
            <person name="Rokhsar D.S."/>
        </authorList>
    </citation>
    <scope>NUCLEOTIDE SEQUENCE [LARGE SCALE GENOMIC DNA]</scope>
    <source>
        <strain evidence="3">cv. AM560-2</strain>
    </source>
</reference>
<organism evidence="2 3">
    <name type="scientific">Manihot esculenta</name>
    <name type="common">Cassava</name>
    <name type="synonym">Jatropha manihot</name>
    <dbReference type="NCBI Taxonomy" id="3983"/>
    <lineage>
        <taxon>Eukaryota</taxon>
        <taxon>Viridiplantae</taxon>
        <taxon>Streptophyta</taxon>
        <taxon>Embryophyta</taxon>
        <taxon>Tracheophyta</taxon>
        <taxon>Spermatophyta</taxon>
        <taxon>Magnoliopsida</taxon>
        <taxon>eudicotyledons</taxon>
        <taxon>Gunneridae</taxon>
        <taxon>Pentapetalae</taxon>
        <taxon>rosids</taxon>
        <taxon>fabids</taxon>
        <taxon>Malpighiales</taxon>
        <taxon>Euphorbiaceae</taxon>
        <taxon>Crotonoideae</taxon>
        <taxon>Manihoteae</taxon>
        <taxon>Manihot</taxon>
    </lineage>
</organism>
<feature type="region of interest" description="Disordered" evidence="1">
    <location>
        <begin position="1"/>
        <end position="21"/>
    </location>
</feature>
<sequence length="108" mass="12073">METRRCSSSSSSSLSKDQDSDSYYKVVEFTCSACLFCVCCPLCIACCCIKLPCKICWKAAKFACRNYRICCGSKKKVYASYSSFSDIDSHSLPKLKAHELQCRRSSPS</sequence>
<evidence type="ECO:0000256" key="1">
    <source>
        <dbReference type="SAM" id="MobiDB-lite"/>
    </source>
</evidence>